<dbReference type="PANTHER" id="PTHR22847:SF637">
    <property type="entry name" value="WD REPEAT DOMAIN 5B"/>
    <property type="match status" value="1"/>
</dbReference>
<dbReference type="InterPro" id="IPR036322">
    <property type="entry name" value="WD40_repeat_dom_sf"/>
</dbReference>
<comment type="caution">
    <text evidence="4">The sequence shown here is derived from an EMBL/GenBank/DDBJ whole genome shotgun (WGS) entry which is preliminary data.</text>
</comment>
<accession>A0A928ZXG3</accession>
<dbReference type="Proteomes" id="UP000615026">
    <property type="component" value="Unassembled WGS sequence"/>
</dbReference>
<dbReference type="Pfam" id="PF00400">
    <property type="entry name" value="WD40"/>
    <property type="match status" value="2"/>
</dbReference>
<feature type="repeat" description="WD" evidence="3">
    <location>
        <begin position="392"/>
        <end position="426"/>
    </location>
</feature>
<gene>
    <name evidence="4" type="ORF">IQ260_21495</name>
</gene>
<dbReference type="EMBL" id="JADEXP010000249">
    <property type="protein sequence ID" value="MBE9069223.1"/>
    <property type="molecule type" value="Genomic_DNA"/>
</dbReference>
<evidence type="ECO:0000313" key="5">
    <source>
        <dbReference type="Proteomes" id="UP000615026"/>
    </source>
</evidence>
<dbReference type="RefSeq" id="WP_193995136.1">
    <property type="nucleotide sequence ID" value="NZ_JADEXP010000249.1"/>
</dbReference>
<evidence type="ECO:0000313" key="4">
    <source>
        <dbReference type="EMBL" id="MBE9069223.1"/>
    </source>
</evidence>
<dbReference type="PANTHER" id="PTHR22847">
    <property type="entry name" value="WD40 REPEAT PROTEIN"/>
    <property type="match status" value="1"/>
</dbReference>
<evidence type="ECO:0000256" key="1">
    <source>
        <dbReference type="ARBA" id="ARBA00022574"/>
    </source>
</evidence>
<protein>
    <submittedName>
        <fullName evidence="4">WD40 repeat domain-containing protein</fullName>
    </submittedName>
</protein>
<organism evidence="4 5">
    <name type="scientific">Leptolyngbya cf. ectocarpi LEGE 11479</name>
    <dbReference type="NCBI Taxonomy" id="1828722"/>
    <lineage>
        <taxon>Bacteria</taxon>
        <taxon>Bacillati</taxon>
        <taxon>Cyanobacteriota</taxon>
        <taxon>Cyanophyceae</taxon>
        <taxon>Leptolyngbyales</taxon>
        <taxon>Leptolyngbyaceae</taxon>
        <taxon>Leptolyngbya group</taxon>
        <taxon>Leptolyngbya</taxon>
    </lineage>
</organism>
<dbReference type="InterPro" id="IPR015943">
    <property type="entry name" value="WD40/YVTN_repeat-like_dom_sf"/>
</dbReference>
<keyword evidence="2" id="KW-0677">Repeat</keyword>
<sequence>MPKQILTQLSTHTVHLGTGHDQFEVMVNNLSDRFATFALELSASGVARQTTSDWYRLTPDLSAKIPAGDHVNFVVNILEPPPIPGGFTGKMNLNVNVTCLELGEEDRQLINLVVAGSGVIPPTLKLPITDFQTVPGDLLEIPLQLYNANRNTANIRLALKGLPKAWLNEGHERRLQVASQGSAHGLFLCQPPLASEAKVYPFHIEVSQAEAPIVRQSGTLTVLPTGWVEFTCTINEADKTDNAVPLETSKKEKSASLHHTLDLNNQSNVRQAVAMTLNRIDIPWQRKVWAALRRRPPTPSGTTSHILQLSPAQVDLKAGDRANMKLTLSPVSPWLGWQRRQQFQLRPQLQQTEIRPPTQTVELLAKPKIPFWTQCLGIGGVCIAALTAIYWPTGHRGAVNSVQFDGQANAIISGADDHTLHRWQVSRRLRDLATLKDTDKAIRVVRYRPRNNDLLAAGLENGEIQLWDFLSQQPPKSLVFQRDDRVFDLRFSHDSQTLLSAHGSGLVLHWAIDDWANLGKETIPKQQQQFGFAVQAIAPITYTSTQTGDQRNHLLAVGGRFNRLVLWDFETDRQQILEYPPGEPNHYLSSLDTAADNSTRLAAADNQGRITLWNLAQCLKDGTSCKPSDRWEDGHQGKPINTVALSKNACYLVSGGDDGRVMLWSLNTIGQVMARQQLAQFSKPVNSVDILQQEKTLLVVSGSDTHRVKLHRTQANNKACPGNPL</sequence>
<keyword evidence="1 3" id="KW-0853">WD repeat</keyword>
<feature type="repeat" description="WD" evidence="3">
    <location>
        <begin position="640"/>
        <end position="674"/>
    </location>
</feature>
<keyword evidence="5" id="KW-1185">Reference proteome</keyword>
<proteinExistence type="predicted"/>
<dbReference type="SUPFAM" id="SSF50978">
    <property type="entry name" value="WD40 repeat-like"/>
    <property type="match status" value="1"/>
</dbReference>
<evidence type="ECO:0000256" key="3">
    <source>
        <dbReference type="PROSITE-ProRule" id="PRU00221"/>
    </source>
</evidence>
<reference evidence="4" key="1">
    <citation type="submission" date="2020-10" db="EMBL/GenBank/DDBJ databases">
        <authorList>
            <person name="Castelo-Branco R."/>
            <person name="Eusebio N."/>
            <person name="Adriana R."/>
            <person name="Vieira A."/>
            <person name="Brugerolle De Fraissinette N."/>
            <person name="Rezende De Castro R."/>
            <person name="Schneider M.P."/>
            <person name="Vasconcelos V."/>
            <person name="Leao P.N."/>
        </authorList>
    </citation>
    <scope>NUCLEOTIDE SEQUENCE</scope>
    <source>
        <strain evidence="4">LEGE 11479</strain>
    </source>
</reference>
<dbReference type="SMART" id="SM00320">
    <property type="entry name" value="WD40"/>
    <property type="match status" value="6"/>
</dbReference>
<dbReference type="Gene3D" id="2.130.10.10">
    <property type="entry name" value="YVTN repeat-like/Quinoprotein amine dehydrogenase"/>
    <property type="match status" value="2"/>
</dbReference>
<dbReference type="AlphaFoldDB" id="A0A928ZXG3"/>
<evidence type="ECO:0000256" key="2">
    <source>
        <dbReference type="ARBA" id="ARBA00022737"/>
    </source>
</evidence>
<dbReference type="InterPro" id="IPR001680">
    <property type="entry name" value="WD40_rpt"/>
</dbReference>
<name>A0A928ZXG3_LEPEC</name>
<dbReference type="PROSITE" id="PS50294">
    <property type="entry name" value="WD_REPEATS_REGION"/>
    <property type="match status" value="1"/>
</dbReference>
<dbReference type="PROSITE" id="PS50082">
    <property type="entry name" value="WD_REPEATS_2"/>
    <property type="match status" value="2"/>
</dbReference>